<feature type="transmembrane region" description="Helical" evidence="8">
    <location>
        <begin position="154"/>
        <end position="173"/>
    </location>
</feature>
<dbReference type="GO" id="GO:0015204">
    <property type="term" value="F:urea transmembrane transporter activity"/>
    <property type="evidence" value="ECO:0007669"/>
    <property type="project" value="InterPro"/>
</dbReference>
<evidence type="ECO:0000256" key="8">
    <source>
        <dbReference type="SAM" id="Phobius"/>
    </source>
</evidence>
<dbReference type="AlphaFoldDB" id="A0A7J6QMD4"/>
<gene>
    <name evidence="9" type="ORF">FOZ63_025327</name>
</gene>
<keyword evidence="10" id="KW-1185">Reference proteome</keyword>
<evidence type="ECO:0000313" key="9">
    <source>
        <dbReference type="EMBL" id="KAF4709749.1"/>
    </source>
</evidence>
<feature type="transmembrane region" description="Helical" evidence="8">
    <location>
        <begin position="127"/>
        <end position="147"/>
    </location>
</feature>
<proteinExistence type="inferred from homology"/>
<evidence type="ECO:0000256" key="7">
    <source>
        <dbReference type="ARBA" id="ARBA00033993"/>
    </source>
</evidence>
<keyword evidence="3" id="KW-1003">Cell membrane</keyword>
<dbReference type="InterPro" id="IPR004937">
    <property type="entry name" value="Urea_transporter"/>
</dbReference>
<evidence type="ECO:0000256" key="5">
    <source>
        <dbReference type="ARBA" id="ARBA00022989"/>
    </source>
</evidence>
<evidence type="ECO:0000256" key="6">
    <source>
        <dbReference type="ARBA" id="ARBA00023136"/>
    </source>
</evidence>
<dbReference type="PANTHER" id="PTHR10464">
    <property type="entry name" value="UREA TRANSPORTER"/>
    <property type="match status" value="1"/>
</dbReference>
<dbReference type="InterPro" id="IPR029020">
    <property type="entry name" value="Ammonium/urea_transptr"/>
</dbReference>
<evidence type="ECO:0000256" key="1">
    <source>
        <dbReference type="ARBA" id="ARBA00004651"/>
    </source>
</evidence>
<evidence type="ECO:0000256" key="4">
    <source>
        <dbReference type="ARBA" id="ARBA00022692"/>
    </source>
</evidence>
<sequence>MPDDIAMVNGVNGDYDEPTVQAVADYIREAVQETEKALLDEGKRTPVERWVDLVDSNKWLSSALLDAKFISPLREASLGTKSRGFGRFLSGLAFLISSVLRGFGQVVFQDNPWTGAFVCVAGGLPHWPTAIMGILGCTITTVFPLLVQPPETRALVASGLYGFNGVLLGWGYSTFDNNIQQADTFASGIIALLRALPALLFLGILTGILHVVISRSFTKATRIPPLTWPYNIALLTLVSSDVVRDLGRAVSMKVQELLPVSSMRRSSEDGYAETLLSKAGLHHWHHHMVTCGEGGKDHGEYSLQKVAAIAEYAAKYELLRTVFLRCCEFGSECSLMDSVLVRLSAADGFPASLKDQ</sequence>
<keyword evidence="6 8" id="KW-0472">Membrane</keyword>
<name>A0A7J6QMD4_PEROL</name>
<evidence type="ECO:0000256" key="3">
    <source>
        <dbReference type="ARBA" id="ARBA00022475"/>
    </source>
</evidence>
<dbReference type="EMBL" id="JABANO010031751">
    <property type="protein sequence ID" value="KAF4709749.1"/>
    <property type="molecule type" value="Genomic_DNA"/>
</dbReference>
<keyword evidence="4 8" id="KW-0812">Transmembrane</keyword>
<dbReference type="PANTHER" id="PTHR10464:SF4">
    <property type="entry name" value="UREA TRANSPORTER"/>
    <property type="match status" value="1"/>
</dbReference>
<feature type="transmembrane region" description="Helical" evidence="8">
    <location>
        <begin position="185"/>
        <end position="213"/>
    </location>
</feature>
<accession>A0A7J6QMD4</accession>
<feature type="non-terminal residue" evidence="9">
    <location>
        <position position="1"/>
    </location>
</feature>
<evidence type="ECO:0000313" key="10">
    <source>
        <dbReference type="Proteomes" id="UP000553632"/>
    </source>
</evidence>
<comment type="similarity">
    <text evidence="2">Belongs to the urea transporter family.</text>
</comment>
<reference evidence="9 10" key="1">
    <citation type="submission" date="2020-04" db="EMBL/GenBank/DDBJ databases">
        <title>Perkinsus olseni comparative genomics.</title>
        <authorList>
            <person name="Bogema D.R."/>
        </authorList>
    </citation>
    <scope>NUCLEOTIDE SEQUENCE [LARGE SCALE GENOMIC DNA]</scope>
    <source>
        <strain evidence="9 10">ATCC PRA-207</strain>
    </source>
</reference>
<dbReference type="Pfam" id="PF03253">
    <property type="entry name" value="UT"/>
    <property type="match status" value="1"/>
</dbReference>
<dbReference type="GO" id="GO:0005886">
    <property type="term" value="C:plasma membrane"/>
    <property type="evidence" value="ECO:0007669"/>
    <property type="project" value="UniProtKB-SubCell"/>
</dbReference>
<comment type="catalytic activity">
    <reaction evidence="7">
        <text>urea(in) = urea(out)</text>
        <dbReference type="Rhea" id="RHEA:32799"/>
        <dbReference type="ChEBI" id="CHEBI:16199"/>
    </reaction>
</comment>
<dbReference type="Gene3D" id="1.10.3430.10">
    <property type="entry name" value="Ammonium transporter AmtB like domains"/>
    <property type="match status" value="1"/>
</dbReference>
<keyword evidence="5 8" id="KW-1133">Transmembrane helix</keyword>
<comment type="caution">
    <text evidence="9">The sequence shown here is derived from an EMBL/GenBank/DDBJ whole genome shotgun (WGS) entry which is preliminary data.</text>
</comment>
<evidence type="ECO:0000256" key="2">
    <source>
        <dbReference type="ARBA" id="ARBA00005914"/>
    </source>
</evidence>
<dbReference type="Proteomes" id="UP000553632">
    <property type="component" value="Unassembled WGS sequence"/>
</dbReference>
<comment type="subcellular location">
    <subcellularLocation>
        <location evidence="1">Cell membrane</location>
        <topology evidence="1">Multi-pass membrane protein</topology>
    </subcellularLocation>
</comment>
<organism evidence="9 10">
    <name type="scientific">Perkinsus olseni</name>
    <name type="common">Perkinsus atlanticus</name>
    <dbReference type="NCBI Taxonomy" id="32597"/>
    <lineage>
        <taxon>Eukaryota</taxon>
        <taxon>Sar</taxon>
        <taxon>Alveolata</taxon>
        <taxon>Perkinsozoa</taxon>
        <taxon>Perkinsea</taxon>
        <taxon>Perkinsida</taxon>
        <taxon>Perkinsidae</taxon>
        <taxon>Perkinsus</taxon>
    </lineage>
</organism>
<protein>
    <submittedName>
        <fullName evidence="9">Uncharacterized protein</fullName>
    </submittedName>
</protein>
<feature type="transmembrane region" description="Helical" evidence="8">
    <location>
        <begin position="88"/>
        <end position="107"/>
    </location>
</feature>